<evidence type="ECO:0000313" key="2">
    <source>
        <dbReference type="EMBL" id="KAF1921360.1"/>
    </source>
</evidence>
<feature type="region of interest" description="Disordered" evidence="1">
    <location>
        <begin position="42"/>
        <end position="82"/>
    </location>
</feature>
<accession>A0A6A5R2I1</accession>
<dbReference type="EMBL" id="ML979132">
    <property type="protein sequence ID" value="KAF1921360.1"/>
    <property type="molecule type" value="Genomic_DNA"/>
</dbReference>
<evidence type="ECO:0000256" key="1">
    <source>
        <dbReference type="SAM" id="MobiDB-lite"/>
    </source>
</evidence>
<organism evidence="2 3">
    <name type="scientific">Ampelomyces quisqualis</name>
    <name type="common">Powdery mildew agent</name>
    <dbReference type="NCBI Taxonomy" id="50730"/>
    <lineage>
        <taxon>Eukaryota</taxon>
        <taxon>Fungi</taxon>
        <taxon>Dikarya</taxon>
        <taxon>Ascomycota</taxon>
        <taxon>Pezizomycotina</taxon>
        <taxon>Dothideomycetes</taxon>
        <taxon>Pleosporomycetidae</taxon>
        <taxon>Pleosporales</taxon>
        <taxon>Pleosporineae</taxon>
        <taxon>Phaeosphaeriaceae</taxon>
        <taxon>Ampelomyces</taxon>
    </lineage>
</organism>
<dbReference type="AlphaFoldDB" id="A0A6A5R2I1"/>
<sequence>MPAPQQNGPKLQSNLASKYTTLQQIQLHTRARFFLILIHPSIPRNRPIGPQHQSAHHAPPETRLPSPTPQPTANSKPTASNP</sequence>
<proteinExistence type="predicted"/>
<feature type="compositionally biased region" description="Polar residues" evidence="1">
    <location>
        <begin position="71"/>
        <end position="82"/>
    </location>
</feature>
<gene>
    <name evidence="2" type="ORF">BDU57DRAFT_510118</name>
</gene>
<protein>
    <submittedName>
        <fullName evidence="2">Uncharacterized protein</fullName>
    </submittedName>
</protein>
<dbReference type="Proteomes" id="UP000800096">
    <property type="component" value="Unassembled WGS sequence"/>
</dbReference>
<name>A0A6A5R2I1_AMPQU</name>
<evidence type="ECO:0000313" key="3">
    <source>
        <dbReference type="Proteomes" id="UP000800096"/>
    </source>
</evidence>
<reference evidence="2" key="1">
    <citation type="journal article" date="2020" name="Stud. Mycol.">
        <title>101 Dothideomycetes genomes: a test case for predicting lifestyles and emergence of pathogens.</title>
        <authorList>
            <person name="Haridas S."/>
            <person name="Albert R."/>
            <person name="Binder M."/>
            <person name="Bloem J."/>
            <person name="Labutti K."/>
            <person name="Salamov A."/>
            <person name="Andreopoulos B."/>
            <person name="Baker S."/>
            <person name="Barry K."/>
            <person name="Bills G."/>
            <person name="Bluhm B."/>
            <person name="Cannon C."/>
            <person name="Castanera R."/>
            <person name="Culley D."/>
            <person name="Daum C."/>
            <person name="Ezra D."/>
            <person name="Gonzalez J."/>
            <person name="Henrissat B."/>
            <person name="Kuo A."/>
            <person name="Liang C."/>
            <person name="Lipzen A."/>
            <person name="Lutzoni F."/>
            <person name="Magnuson J."/>
            <person name="Mondo S."/>
            <person name="Nolan M."/>
            <person name="Ohm R."/>
            <person name="Pangilinan J."/>
            <person name="Park H.-J."/>
            <person name="Ramirez L."/>
            <person name="Alfaro M."/>
            <person name="Sun H."/>
            <person name="Tritt A."/>
            <person name="Yoshinaga Y."/>
            <person name="Zwiers L.-H."/>
            <person name="Turgeon B."/>
            <person name="Goodwin S."/>
            <person name="Spatafora J."/>
            <person name="Crous P."/>
            <person name="Grigoriev I."/>
        </authorList>
    </citation>
    <scope>NUCLEOTIDE SEQUENCE</scope>
    <source>
        <strain evidence="2">HMLAC05119</strain>
    </source>
</reference>
<keyword evidence="3" id="KW-1185">Reference proteome</keyword>